<organism evidence="1 2">
    <name type="scientific">Schistosoma margrebowiei</name>
    <dbReference type="NCBI Taxonomy" id="48269"/>
    <lineage>
        <taxon>Eukaryota</taxon>
        <taxon>Metazoa</taxon>
        <taxon>Spiralia</taxon>
        <taxon>Lophotrochozoa</taxon>
        <taxon>Platyhelminthes</taxon>
        <taxon>Trematoda</taxon>
        <taxon>Digenea</taxon>
        <taxon>Strigeidida</taxon>
        <taxon>Schistosomatoidea</taxon>
        <taxon>Schistosomatidae</taxon>
        <taxon>Schistosoma</taxon>
    </lineage>
</organism>
<dbReference type="AlphaFoldDB" id="A0AA85AJE1"/>
<dbReference type="WBParaSite" id="SMRG1_87370.1">
    <property type="protein sequence ID" value="SMRG1_87370.1"/>
    <property type="gene ID" value="SMRG1_87370"/>
</dbReference>
<evidence type="ECO:0000313" key="1">
    <source>
        <dbReference type="Proteomes" id="UP000050790"/>
    </source>
</evidence>
<accession>A0AA85AJE1</accession>
<dbReference type="Proteomes" id="UP000050790">
    <property type="component" value="Unassembled WGS sequence"/>
</dbReference>
<proteinExistence type="predicted"/>
<sequence>MFNCTLRTLLCSLNFQNFELVLVDTCINFIHWPQTLLFYEFKTIRLPNIRIYIKPNDNGNFERGGYR</sequence>
<reference evidence="2" key="1">
    <citation type="submission" date="2023-11" db="UniProtKB">
        <authorList>
            <consortium name="WormBaseParasite"/>
        </authorList>
    </citation>
    <scope>IDENTIFICATION</scope>
</reference>
<protein>
    <submittedName>
        <fullName evidence="2">Uncharacterized protein</fullName>
    </submittedName>
</protein>
<name>A0AA85AJE1_9TREM</name>
<evidence type="ECO:0000313" key="2">
    <source>
        <dbReference type="WBParaSite" id="SMRG1_87370.1"/>
    </source>
</evidence>